<evidence type="ECO:0000313" key="2">
    <source>
        <dbReference type="EMBL" id="GMG30360.1"/>
    </source>
</evidence>
<gene>
    <name evidence="2" type="ORF">Aory04_000644300</name>
</gene>
<protein>
    <submittedName>
        <fullName evidence="2">Unnamed protein product</fullName>
    </submittedName>
</protein>
<dbReference type="Proteomes" id="UP001165205">
    <property type="component" value="Unassembled WGS sequence"/>
</dbReference>
<feature type="region of interest" description="Disordered" evidence="1">
    <location>
        <begin position="97"/>
        <end position="130"/>
    </location>
</feature>
<accession>A0AAN4YN08</accession>
<sequence length="142" mass="14959">MVAIERISPLDHLPEDKQAGRYQLHGVVGEEVGHAPGGEGAISVENDHQGVNGYGEVGAIRLEPAIVWHLLAVNALGLAGPIVVDEGDGHNEVIDQATAGDKVDEPGNGLRGTTADLEEGEEGEEHHDTEAINRHTRFVAVA</sequence>
<reference evidence="2" key="1">
    <citation type="submission" date="2023-04" db="EMBL/GenBank/DDBJ databases">
        <title>Aspergillus oryzae NBRC 4228.</title>
        <authorList>
            <person name="Ichikawa N."/>
            <person name="Sato H."/>
            <person name="Tonouchi N."/>
        </authorList>
    </citation>
    <scope>NUCLEOTIDE SEQUENCE</scope>
    <source>
        <strain evidence="2">NBRC 4228</strain>
    </source>
</reference>
<organism evidence="2 3">
    <name type="scientific">Aspergillus oryzae</name>
    <name type="common">Yellow koji mold</name>
    <dbReference type="NCBI Taxonomy" id="5062"/>
    <lineage>
        <taxon>Eukaryota</taxon>
        <taxon>Fungi</taxon>
        <taxon>Dikarya</taxon>
        <taxon>Ascomycota</taxon>
        <taxon>Pezizomycotina</taxon>
        <taxon>Eurotiomycetes</taxon>
        <taxon>Eurotiomycetidae</taxon>
        <taxon>Eurotiales</taxon>
        <taxon>Aspergillaceae</taxon>
        <taxon>Aspergillus</taxon>
        <taxon>Aspergillus subgen. Circumdati</taxon>
    </lineage>
</organism>
<dbReference type="EMBL" id="BSYA01000069">
    <property type="protein sequence ID" value="GMG30360.1"/>
    <property type="molecule type" value="Genomic_DNA"/>
</dbReference>
<dbReference type="AlphaFoldDB" id="A0AAN4YN08"/>
<name>A0AAN4YN08_ASPOZ</name>
<evidence type="ECO:0000313" key="3">
    <source>
        <dbReference type="Proteomes" id="UP001165205"/>
    </source>
</evidence>
<proteinExistence type="predicted"/>
<evidence type="ECO:0000256" key="1">
    <source>
        <dbReference type="SAM" id="MobiDB-lite"/>
    </source>
</evidence>
<comment type="caution">
    <text evidence="2">The sequence shown here is derived from an EMBL/GenBank/DDBJ whole genome shotgun (WGS) entry which is preliminary data.</text>
</comment>